<comment type="caution">
    <text evidence="1">The sequence shown here is derived from an EMBL/GenBank/DDBJ whole genome shotgun (WGS) entry which is preliminary data.</text>
</comment>
<dbReference type="EMBL" id="JANAKD010000183">
    <property type="protein sequence ID" value="KAJ3496510.1"/>
    <property type="molecule type" value="Genomic_DNA"/>
</dbReference>
<keyword evidence="2" id="KW-1185">Reference proteome</keyword>
<organism evidence="1 2">
    <name type="scientific">Lecanicillium saksenae</name>
    <dbReference type="NCBI Taxonomy" id="468837"/>
    <lineage>
        <taxon>Eukaryota</taxon>
        <taxon>Fungi</taxon>
        <taxon>Dikarya</taxon>
        <taxon>Ascomycota</taxon>
        <taxon>Pezizomycotina</taxon>
        <taxon>Sordariomycetes</taxon>
        <taxon>Hypocreomycetidae</taxon>
        <taxon>Hypocreales</taxon>
        <taxon>Cordycipitaceae</taxon>
        <taxon>Lecanicillium</taxon>
    </lineage>
</organism>
<evidence type="ECO:0000313" key="1">
    <source>
        <dbReference type="EMBL" id="KAJ3496510.1"/>
    </source>
</evidence>
<reference evidence="1" key="1">
    <citation type="submission" date="2022-07" db="EMBL/GenBank/DDBJ databases">
        <title>Genome Sequence of Lecanicillium saksenae.</title>
        <authorList>
            <person name="Buettner E."/>
        </authorList>
    </citation>
    <scope>NUCLEOTIDE SEQUENCE</scope>
    <source>
        <strain evidence="1">VT-O1</strain>
    </source>
</reference>
<protein>
    <submittedName>
        <fullName evidence="1">Uncharacterized protein</fullName>
    </submittedName>
</protein>
<sequence>MDRCIVGRDAIDWADFAKPTDILYPAFKYPHNVIIQHTTLYLHQVIRYMVCRHELGTLIGSTGVCAGLLPAAAAVTGGSSAIPLISRSCDFFQVALWIGVRSEQYRRNKLMYDHTGFENATQSCSYVVEEVTKEVIEELLTGAEVIAVQDSVLLEVGRIESAELVSIVNYGPGLGMRSTAAHALGRRAEVRGAEDINPPTPVTNRPGLAWEDIAIVGMAVDLPGAPNADLLWELLSTGRNTVSEIPANRFDTGNYRHTAGEKCSFKSKFGNFLEQPFLFDAEHFNISPREARSMDPQQRVLLQTAYRALEGAGYVPDASPSFARDTFGCWIGNSTLDYIDNLGHNIDVFTAQELFAHFSVRGYRAVNVITSPDMYLGLDRAHFLSPSGQCKSFDTSADGYCRAEGCGVFVIKRLSAALKEGDRIHAVIKAIEINQSGDTHPITHPHVPTQQALFEKLLRESKINPNEISVVEMHGTGTQAGDPNEVDSVRRVLCRDGTRQNSLHLTSIKANIGHSGAVSGISGLAKLILMMKHDRIPAQISFKSPNPRIRPLGVDGAVIDANGAVWPPFTGKPRLGMLNNFGAGGSNAAAIIGEHIAVGGQVNQTFSGITFVCGFSAKTKQAILKLRKRLATDLQARLGLNSPSLADVCATLTSRRQLYSYRMAVTARTLAELVDKLHTGIVCDISKSLCTVPEAVFLFTGQGSQYLGMGIILAERNDGCSQPLDAAAWQGFQSATFVLEVALAKLIVSWGIRPQAVAGHSLGEFAALVPAGVVSLRDGLKLVARQAQLMAGLCQLREASMLALNYNTTLMEDIINEIDEFSSISIACNNSATDCVVGGPVLQLAQLKKHLTALGVRSKALDVPLAFHTAAVDPILQQFTAFAVDEVAVSPPTPKIRVVSNLLGRTVAPGEPAFSGDYFAKQCRGVVAFDAGLKDLLEKSNRDNTFWRWIEIGPHPSIQPMARSRLSSLPTVQVLLPTLVKNVPASTAIALLLEHFYETSIGVNWRKVFSHKTYRYKLIELPLIPFFKSEYYVPHREMAFENTVPHRTAVGNSMPGCSIKNFSPAMDSDHAIYDTQAVLLKELIGGHVVCGYALCPASVYHDMVFAALQETKPGKNPFTVQSHMACSDPDRTTIHCTGIATQLDSAGSADSPPAKAEHSVLDVSIRIYCSNFDVQDSNGHSFAIADAYAVENNGLLAIFKGMKFQQVKVAQISQALRMAALPSKKTTAALRTSYQQKYVENLPCDETQAEDSASETAIGALARPPRGMPIRILLAKVCGQSVERLTPEVSLDALGMDTLLFIELSMRLSSIGVDISIESLASCVTLADVEDLCVASSPTPWDRGVDSHRHTCSYLRADSSADSSTTVSDSKATRAVDMTNLIASICGVMPGTVVPDSELRGLGMDSLLTMELSYRLEKLYGGITLPLYMLKECHTVRDIERLVNKQRGANILDCGAMSASSSLAVRAGGQATEHILQLSTKPARSTQIDSEAVRSAITKALHLSHQPEVIQKRPASQNIGSCSTLFLVHDGSGICSHYRRLKSLNRLVLALHDPKFVTRTENECSWPSLSAMAAHYASIISSTTDDIANESCILAGWSFGGVVAFETARILMARGYNVKGVILIDSPPPVDHIPLSDAIISAVTAPLSATGGTNNSDSGNCISPTTATAIRKLVIRSFKACASLLANFEPTAESRPMPCVTLLRSAVGWTPPQGMDGRALEQTENRWLQNRCDSSLATAEWEALTGRPVECVDIPGNHFQVFDPPNIEAVSAALASACLRLESRQGTGP</sequence>
<dbReference type="Proteomes" id="UP001148737">
    <property type="component" value="Unassembled WGS sequence"/>
</dbReference>
<name>A0ACC1R344_9HYPO</name>
<proteinExistence type="predicted"/>
<gene>
    <name evidence="1" type="ORF">NLG97_g2603</name>
</gene>
<evidence type="ECO:0000313" key="2">
    <source>
        <dbReference type="Proteomes" id="UP001148737"/>
    </source>
</evidence>
<accession>A0ACC1R344</accession>